<accession>A0A238UGQ4</accession>
<dbReference type="Pfam" id="PF07715">
    <property type="entry name" value="Plug"/>
    <property type="match status" value="1"/>
</dbReference>
<evidence type="ECO:0000313" key="3">
    <source>
        <dbReference type="Proteomes" id="UP000215214"/>
    </source>
</evidence>
<dbReference type="SUPFAM" id="SSF49464">
    <property type="entry name" value="Carboxypeptidase regulatory domain-like"/>
    <property type="match status" value="1"/>
</dbReference>
<dbReference type="SUPFAM" id="SSF56935">
    <property type="entry name" value="Porins"/>
    <property type="match status" value="1"/>
</dbReference>
<evidence type="ECO:0000259" key="1">
    <source>
        <dbReference type="Pfam" id="PF07715"/>
    </source>
</evidence>
<dbReference type="EMBL" id="LT899436">
    <property type="protein sequence ID" value="SNR17594.1"/>
    <property type="molecule type" value="Genomic_DNA"/>
</dbReference>
<sequence length="857" mass="97462">MIKARVSLIFVLFSLFLFAQKEKEVPLLKVLNSIEKNFNIKFSFSEEVIKNKSIKLNDKQELLSVIISQIESRTGLEVKKINDRYYTITQKTDNIKICGYIFDEKSNTALADAAVFTKTKGVGTDTKGYFELKGLKAKDTVTFSFVGYEEIKKVVAELNQTKCSKIYIKEASHTLNEIIISSYLTTGIAKNSDGSIVLTPRKQGVLPGLTEADVLLSTQQLPGIQSPIENASGIHIRGGAPDQNLILFDGIKLYNTSHFFGSISAFNPYVVDNVKVYKNASNVKYGNHVSGVIDIETMSDIPSQISAGAGFNFTNADVNTSFPIGEKLGVQFSFRRSISDLLDTPTFDKLSQKVFQNTVLDEGKVLAEEQPFIEDENNFSFLDFNTKVIFKPNDNNTISLQQIRVKNDLKYILVNNNENERRFDFIDIQNEGYGITWDKIWSANFSQKTNINYTNYKLFYDGNKKRDNFIYNLTTKNNEIKEVSFSTIFNQKLNDISALNFGYQFTNSNISYRLVQENDGFSNLLNEDRKSNNQQTLLAEYVLSKDKKYNVNVGVRASYMPLLDKTFFEPRLYGRLRLFPSFWINASAEMKQQYTSKIIEFFTSDFGLENELWAISNGVEIPVLKSKQVTFGVLFDKKGWLIDAEAYFREIDGLTTLATGFDNTNGEEIFNGSARVIGADFLIKKKWTNNFSSWVSYTIGENESDFSGFNEGGKFNGNFNISNAVYVAQQMKFGNFEMSLGWTFRSGLPFSDIVDSGFNDDQIRLQRLANINGRTLPNFHRLDASASYDFYWSKKRKVKSKIGVSFINIYDRKNILRRSYEKEFVVDPNTSEQTDGITTVDTFSLGFTPNVVFRVQF</sequence>
<dbReference type="InterPro" id="IPR012910">
    <property type="entry name" value="Plug_dom"/>
</dbReference>
<dbReference type="RefSeq" id="WP_095074790.1">
    <property type="nucleotide sequence ID" value="NZ_LT899436.1"/>
</dbReference>
<protein>
    <recommendedName>
        <fullName evidence="1">TonB-dependent receptor plug domain-containing protein</fullName>
    </recommendedName>
</protein>
<name>A0A238UGQ4_9FLAO</name>
<dbReference type="Pfam" id="PF13715">
    <property type="entry name" value="CarbopepD_reg_2"/>
    <property type="match status" value="1"/>
</dbReference>
<dbReference type="InterPro" id="IPR008969">
    <property type="entry name" value="CarboxyPept-like_regulatory"/>
</dbReference>
<dbReference type="AlphaFoldDB" id="A0A238UGQ4"/>
<dbReference type="KEGG" id="tje:TJEJU_3965"/>
<proteinExistence type="predicted"/>
<dbReference type="Gene3D" id="2.170.130.10">
    <property type="entry name" value="TonB-dependent receptor, plug domain"/>
    <property type="match status" value="1"/>
</dbReference>
<gene>
    <name evidence="2" type="ORF">TJEJU_3965</name>
</gene>
<feature type="domain" description="TonB-dependent receptor plug" evidence="1">
    <location>
        <begin position="218"/>
        <end position="291"/>
    </location>
</feature>
<dbReference type="InterPro" id="IPR037066">
    <property type="entry name" value="Plug_dom_sf"/>
</dbReference>
<keyword evidence="3" id="KW-1185">Reference proteome</keyword>
<dbReference type="Proteomes" id="UP000215214">
    <property type="component" value="Chromosome TJEJU"/>
</dbReference>
<evidence type="ECO:0000313" key="2">
    <source>
        <dbReference type="EMBL" id="SNR17594.1"/>
    </source>
</evidence>
<organism evidence="2 3">
    <name type="scientific">Tenacibaculum jejuense</name>
    <dbReference type="NCBI Taxonomy" id="584609"/>
    <lineage>
        <taxon>Bacteria</taxon>
        <taxon>Pseudomonadati</taxon>
        <taxon>Bacteroidota</taxon>
        <taxon>Flavobacteriia</taxon>
        <taxon>Flavobacteriales</taxon>
        <taxon>Flavobacteriaceae</taxon>
        <taxon>Tenacibaculum</taxon>
    </lineage>
</organism>
<reference evidence="2 3" key="1">
    <citation type="submission" date="2017-07" db="EMBL/GenBank/DDBJ databases">
        <authorList>
            <person name="Sun Z.S."/>
            <person name="Albrecht U."/>
            <person name="Echele G."/>
            <person name="Lee C.C."/>
        </authorList>
    </citation>
    <scope>NUCLEOTIDE SEQUENCE [LARGE SCALE GENOMIC DNA]</scope>
    <source>
        <strain evidence="3">type strain: KCTC 22618</strain>
    </source>
</reference>
<dbReference type="OrthoDB" id="9803050at2"/>